<evidence type="ECO:0000256" key="2">
    <source>
        <dbReference type="ARBA" id="ARBA00022527"/>
    </source>
</evidence>
<keyword evidence="6" id="KW-0067">ATP-binding</keyword>
<proteinExistence type="inferred from homology"/>
<accession>A0A0V0J6D8</accession>
<gene>
    <name evidence="8" type="primary">M3K7L</name>
    <name evidence="8" type="ORF">TR92346</name>
</gene>
<dbReference type="InterPro" id="IPR008271">
    <property type="entry name" value="Ser/Thr_kinase_AS"/>
</dbReference>
<feature type="domain" description="Protein kinase" evidence="7">
    <location>
        <begin position="43"/>
        <end position="300"/>
    </location>
</feature>
<dbReference type="GO" id="GO:0019899">
    <property type="term" value="F:enzyme binding"/>
    <property type="evidence" value="ECO:0007669"/>
    <property type="project" value="UniProtKB-ARBA"/>
</dbReference>
<evidence type="ECO:0000259" key="7">
    <source>
        <dbReference type="PROSITE" id="PS50011"/>
    </source>
</evidence>
<evidence type="ECO:0000256" key="6">
    <source>
        <dbReference type="ARBA" id="ARBA00022840"/>
    </source>
</evidence>
<keyword evidence="2" id="KW-0723">Serine/threonine-protein kinase</keyword>
<dbReference type="GO" id="GO:0004709">
    <property type="term" value="F:MAP kinase kinase kinase activity"/>
    <property type="evidence" value="ECO:0007669"/>
    <property type="project" value="TreeGrafter"/>
</dbReference>
<evidence type="ECO:0000313" key="8">
    <source>
        <dbReference type="EMBL" id="JAP61113.1"/>
    </source>
</evidence>
<dbReference type="PROSITE" id="PS00108">
    <property type="entry name" value="PROTEIN_KINASE_ST"/>
    <property type="match status" value="1"/>
</dbReference>
<dbReference type="InterPro" id="IPR011009">
    <property type="entry name" value="Kinase-like_dom_sf"/>
</dbReference>
<dbReference type="GO" id="GO:0005524">
    <property type="term" value="F:ATP binding"/>
    <property type="evidence" value="ECO:0007669"/>
    <property type="project" value="UniProtKB-KW"/>
</dbReference>
<name>A0A0V0J6D8_SCHSO</name>
<dbReference type="Gene3D" id="3.30.200.20">
    <property type="entry name" value="Phosphorylase Kinase, domain 1"/>
    <property type="match status" value="1"/>
</dbReference>
<keyword evidence="5 8" id="KW-0418">Kinase</keyword>
<sequence length="395" mass="44428">MDLFWCTPSTVVARSHLSAANRILRIMSVYTKDIFCSSLQGMIKNVRKIAASANLSATVQKSVFEGEDVAVKSFHEMTSITKRYKELEMLLRLNHPNILIAYAAGPDIENGSLDFIVTEYASCGDLNNLIHNSMMPYNLSNALSWMLQLSRAVAYLHNDCEPKIIHRDIKPANLFLFNQGHVLKVGDFGSAGMDGLNSPTRRGTWTYMAPELFGSHTVYDRKADVYSSSITFWEILARRFPSPPNEPFIVTLKNLTVEKRRPPKLSKCPPALRNLLASAWSEDPQSRPNMSEIAIFLQFVGDSLLKSGLLPPPLPIEAISNRRLTGDKDACEDLVWQGEEEKQDVCIDSEWNVSEWDSCFCRQPCEELVVCQPECSTHPQSMDFGELNIVCDVDQ</sequence>
<dbReference type="AlphaFoldDB" id="A0A0V0J6D8"/>
<dbReference type="InterPro" id="IPR000719">
    <property type="entry name" value="Prot_kinase_dom"/>
</dbReference>
<dbReference type="GO" id="GO:0006955">
    <property type="term" value="P:immune response"/>
    <property type="evidence" value="ECO:0007669"/>
    <property type="project" value="TreeGrafter"/>
</dbReference>
<keyword evidence="4" id="KW-0547">Nucleotide-binding</keyword>
<dbReference type="GO" id="GO:0043123">
    <property type="term" value="P:positive regulation of canonical NF-kappaB signal transduction"/>
    <property type="evidence" value="ECO:0007669"/>
    <property type="project" value="TreeGrafter"/>
</dbReference>
<dbReference type="Pfam" id="PF00069">
    <property type="entry name" value="Pkinase"/>
    <property type="match status" value="1"/>
</dbReference>
<protein>
    <submittedName>
        <fullName evidence="8">Putative mitogen-activated protein kinase kinase kinase 7-like</fullName>
    </submittedName>
</protein>
<evidence type="ECO:0000256" key="4">
    <source>
        <dbReference type="ARBA" id="ARBA00022741"/>
    </source>
</evidence>
<dbReference type="EMBL" id="GEEE01002112">
    <property type="protein sequence ID" value="JAP61113.1"/>
    <property type="molecule type" value="Transcribed_RNA"/>
</dbReference>
<dbReference type="EMBL" id="GEEE01003430">
    <property type="protein sequence ID" value="JAP59795.1"/>
    <property type="molecule type" value="Transcribed_RNA"/>
</dbReference>
<dbReference type="PANTHER" id="PTHR46716:SF1">
    <property type="entry name" value="MITOGEN-ACTIVATED PROTEIN KINASE KINASE KINASE 7"/>
    <property type="match status" value="1"/>
</dbReference>
<organism evidence="8">
    <name type="scientific">Schistocephalus solidus</name>
    <name type="common">Tapeworm</name>
    <dbReference type="NCBI Taxonomy" id="70667"/>
    <lineage>
        <taxon>Eukaryota</taxon>
        <taxon>Metazoa</taxon>
        <taxon>Spiralia</taxon>
        <taxon>Lophotrochozoa</taxon>
        <taxon>Platyhelminthes</taxon>
        <taxon>Cestoda</taxon>
        <taxon>Eucestoda</taxon>
        <taxon>Diphyllobothriidea</taxon>
        <taxon>Diphyllobothriidae</taxon>
        <taxon>Schistocephalus</taxon>
    </lineage>
</organism>
<dbReference type="GO" id="GO:0007254">
    <property type="term" value="P:JNK cascade"/>
    <property type="evidence" value="ECO:0007669"/>
    <property type="project" value="TreeGrafter"/>
</dbReference>
<evidence type="ECO:0000256" key="3">
    <source>
        <dbReference type="ARBA" id="ARBA00022679"/>
    </source>
</evidence>
<dbReference type="Gene3D" id="1.10.510.10">
    <property type="entry name" value="Transferase(Phosphotransferase) domain 1"/>
    <property type="match status" value="1"/>
</dbReference>
<keyword evidence="3" id="KW-0808">Transferase</keyword>
<evidence type="ECO:0000256" key="5">
    <source>
        <dbReference type="ARBA" id="ARBA00022777"/>
    </source>
</evidence>
<reference evidence="8" key="1">
    <citation type="submission" date="2016-01" db="EMBL/GenBank/DDBJ databases">
        <title>Reference transcriptome for the parasite Schistocephalus solidus: insights into the molecular evolution of parasitism.</title>
        <authorList>
            <person name="Hebert F.O."/>
            <person name="Grambauer S."/>
            <person name="Barber I."/>
            <person name="Landry C.R."/>
            <person name="Aubin-Horth N."/>
        </authorList>
    </citation>
    <scope>NUCLEOTIDE SEQUENCE</scope>
</reference>
<dbReference type="PROSITE" id="PS50011">
    <property type="entry name" value="PROTEIN_KINASE_DOM"/>
    <property type="match status" value="1"/>
</dbReference>
<dbReference type="SMART" id="SM00220">
    <property type="entry name" value="S_TKc"/>
    <property type="match status" value="1"/>
</dbReference>
<evidence type="ECO:0000256" key="1">
    <source>
        <dbReference type="ARBA" id="ARBA00006529"/>
    </source>
</evidence>
<dbReference type="PANTHER" id="PTHR46716">
    <property type="entry name" value="MITOGEN-ACTIVATED PROTEIN KINASE KINASE KINASE 7"/>
    <property type="match status" value="1"/>
</dbReference>
<dbReference type="SUPFAM" id="SSF56112">
    <property type="entry name" value="Protein kinase-like (PK-like)"/>
    <property type="match status" value="1"/>
</dbReference>
<comment type="similarity">
    <text evidence="1">Belongs to the protein kinase superfamily. STE Ser/Thr protein kinase family. MAP kinase kinase kinase subfamily.</text>
</comment>